<proteinExistence type="predicted"/>
<dbReference type="Proteomes" id="UP000046373">
    <property type="component" value="Unassembled WGS sequence"/>
</dbReference>
<feature type="region of interest" description="Disordered" evidence="1">
    <location>
        <begin position="28"/>
        <end position="69"/>
    </location>
</feature>
<evidence type="ECO:0000313" key="2">
    <source>
        <dbReference type="EMBL" id="CDX35187.1"/>
    </source>
</evidence>
<accession>A0A090F0X6</accession>
<name>A0A090F0X6_MESPL</name>
<organism evidence="2 3">
    <name type="scientific">Mesorhizobium plurifarium</name>
    <dbReference type="NCBI Taxonomy" id="69974"/>
    <lineage>
        <taxon>Bacteria</taxon>
        <taxon>Pseudomonadati</taxon>
        <taxon>Pseudomonadota</taxon>
        <taxon>Alphaproteobacteria</taxon>
        <taxon>Hyphomicrobiales</taxon>
        <taxon>Phyllobacteriaceae</taxon>
        <taxon>Mesorhizobium</taxon>
    </lineage>
</organism>
<feature type="compositionally biased region" description="Polar residues" evidence="1">
    <location>
        <begin position="55"/>
        <end position="69"/>
    </location>
</feature>
<protein>
    <submittedName>
        <fullName evidence="2">Uncharacterized protein</fullName>
    </submittedName>
</protein>
<reference evidence="2 3" key="1">
    <citation type="submission" date="2014-08" db="EMBL/GenBank/DDBJ databases">
        <authorList>
            <person name="Moulin Lionel"/>
        </authorList>
    </citation>
    <scope>NUCLEOTIDE SEQUENCE [LARGE SCALE GENOMIC DNA]</scope>
</reference>
<sequence>MERNGTQNTFECRTLIYGLRVISGTDRTAVPTARRNRSATTRRPAGLIPPIPMARTSQGNTGAATSTSN</sequence>
<evidence type="ECO:0000313" key="3">
    <source>
        <dbReference type="Proteomes" id="UP000046373"/>
    </source>
</evidence>
<gene>
    <name evidence="2" type="ORF">MPLDJ20_20093</name>
</gene>
<evidence type="ECO:0000256" key="1">
    <source>
        <dbReference type="SAM" id="MobiDB-lite"/>
    </source>
</evidence>
<dbReference type="EMBL" id="CCNB01000012">
    <property type="protein sequence ID" value="CDX35187.1"/>
    <property type="molecule type" value="Genomic_DNA"/>
</dbReference>
<dbReference type="AlphaFoldDB" id="A0A090F0X6"/>